<dbReference type="Gene3D" id="1.10.10.60">
    <property type="entry name" value="Homeodomain-like"/>
    <property type="match status" value="1"/>
</dbReference>
<dbReference type="SUPFAM" id="SSF51215">
    <property type="entry name" value="Regulatory protein AraC"/>
    <property type="match status" value="1"/>
</dbReference>
<evidence type="ECO:0000313" key="7">
    <source>
        <dbReference type="Proteomes" id="UP000051587"/>
    </source>
</evidence>
<dbReference type="PROSITE" id="PS01124">
    <property type="entry name" value="HTH_ARAC_FAMILY_2"/>
    <property type="match status" value="1"/>
</dbReference>
<dbReference type="EMBL" id="CYSA01000028">
    <property type="protein sequence ID" value="CUH68588.1"/>
    <property type="molecule type" value="Genomic_DNA"/>
</dbReference>
<dbReference type="Pfam" id="PF12833">
    <property type="entry name" value="HTH_18"/>
    <property type="match status" value="1"/>
</dbReference>
<dbReference type="GO" id="GO:0043565">
    <property type="term" value="F:sequence-specific DNA binding"/>
    <property type="evidence" value="ECO:0007669"/>
    <property type="project" value="InterPro"/>
</dbReference>
<dbReference type="SMART" id="SM00342">
    <property type="entry name" value="HTH_ARAC"/>
    <property type="match status" value="1"/>
</dbReference>
<proteinExistence type="predicted"/>
<dbReference type="InterPro" id="IPR037923">
    <property type="entry name" value="HTH-like"/>
</dbReference>
<keyword evidence="7" id="KW-1185">Reference proteome</keyword>
<organism evidence="6 7">
    <name type="scientific">Thalassovita gelatinovora</name>
    <name type="common">Thalassobius gelatinovorus</name>
    <dbReference type="NCBI Taxonomy" id="53501"/>
    <lineage>
        <taxon>Bacteria</taxon>
        <taxon>Pseudomonadati</taxon>
        <taxon>Pseudomonadota</taxon>
        <taxon>Alphaproteobacteria</taxon>
        <taxon>Rhodobacterales</taxon>
        <taxon>Roseobacteraceae</taxon>
        <taxon>Thalassovita</taxon>
    </lineage>
</organism>
<feature type="domain" description="HTH araC/xylS-type" evidence="5">
    <location>
        <begin position="167"/>
        <end position="265"/>
    </location>
</feature>
<dbReference type="STRING" id="53501.SAMN04488043_106142"/>
<feature type="region of interest" description="Disordered" evidence="4">
    <location>
        <begin position="256"/>
        <end position="288"/>
    </location>
</feature>
<dbReference type="PANTHER" id="PTHR43280:SF32">
    <property type="entry name" value="TRANSCRIPTIONAL REGULATORY PROTEIN"/>
    <property type="match status" value="1"/>
</dbReference>
<evidence type="ECO:0000256" key="2">
    <source>
        <dbReference type="ARBA" id="ARBA00023125"/>
    </source>
</evidence>
<evidence type="ECO:0000256" key="3">
    <source>
        <dbReference type="ARBA" id="ARBA00023163"/>
    </source>
</evidence>
<feature type="compositionally biased region" description="Polar residues" evidence="4">
    <location>
        <begin position="265"/>
        <end position="274"/>
    </location>
</feature>
<dbReference type="PANTHER" id="PTHR43280">
    <property type="entry name" value="ARAC-FAMILY TRANSCRIPTIONAL REGULATOR"/>
    <property type="match status" value="1"/>
</dbReference>
<reference evidence="6 7" key="1">
    <citation type="submission" date="2015-09" db="EMBL/GenBank/DDBJ databases">
        <authorList>
            <consortium name="Swine Surveillance"/>
        </authorList>
    </citation>
    <scope>NUCLEOTIDE SEQUENCE [LARGE SCALE GENOMIC DNA]</scope>
    <source>
        <strain evidence="6 7">CECT 4357</strain>
    </source>
</reference>
<evidence type="ECO:0000256" key="4">
    <source>
        <dbReference type="SAM" id="MobiDB-lite"/>
    </source>
</evidence>
<name>A0A0P1FKE2_THAGE</name>
<dbReference type="RefSeq" id="WP_074646954.1">
    <property type="nucleotide sequence ID" value="NZ_CP051181.1"/>
</dbReference>
<dbReference type="GO" id="GO:0008168">
    <property type="term" value="F:methyltransferase activity"/>
    <property type="evidence" value="ECO:0007669"/>
    <property type="project" value="UniProtKB-KW"/>
</dbReference>
<dbReference type="OrthoDB" id="9814125at2"/>
<dbReference type="InterPro" id="IPR009057">
    <property type="entry name" value="Homeodomain-like_sf"/>
</dbReference>
<dbReference type="GO" id="GO:0003700">
    <property type="term" value="F:DNA-binding transcription factor activity"/>
    <property type="evidence" value="ECO:0007669"/>
    <property type="project" value="InterPro"/>
</dbReference>
<evidence type="ECO:0000256" key="1">
    <source>
        <dbReference type="ARBA" id="ARBA00023015"/>
    </source>
</evidence>
<keyword evidence="6" id="KW-0808">Transferase</keyword>
<dbReference type="Proteomes" id="UP000051587">
    <property type="component" value="Unassembled WGS sequence"/>
</dbReference>
<sequence length="288" mass="31423">MTLDPNATRISLDTTARFIRGAPWRLSLLHDVSDYRLIWTTKGQALAALNGRKRGIGVHCAIIVPSGTLFSLDLGRTGAGLVLALDPAWVTEAKLPDAPQVLQLRSVQEQAEITGALDAIHKEAQSDQPFHEDACRAYAALLSVSLRRRIDALPEPQRMSGAQRLVNAFSALVRKHFADVMTMADFARILGVTPTHLSRSCKDCLGLTAADILAQRSLYAARDLIETTDTPLKDIADQLGFGSAAYFSRFIQNHTGRSPRDLRNGSKQPGQHHSLTAHALLQSSRKSS</sequence>
<keyword evidence="2" id="KW-0238">DNA-binding</keyword>
<dbReference type="AlphaFoldDB" id="A0A0P1FKE2"/>
<keyword evidence="1" id="KW-0805">Transcription regulation</keyword>
<dbReference type="SUPFAM" id="SSF46689">
    <property type="entry name" value="Homeodomain-like"/>
    <property type="match status" value="1"/>
</dbReference>
<keyword evidence="3" id="KW-0804">Transcription</keyword>
<protein>
    <submittedName>
        <fullName evidence="6">Methylphosphotriester-DNA--protein-cysteine S-methyltransferase</fullName>
        <ecNumber evidence="6">2.1.1.-</ecNumber>
    </submittedName>
</protein>
<keyword evidence="6" id="KW-0489">Methyltransferase</keyword>
<evidence type="ECO:0000259" key="5">
    <source>
        <dbReference type="PROSITE" id="PS01124"/>
    </source>
</evidence>
<dbReference type="GO" id="GO:0032259">
    <property type="term" value="P:methylation"/>
    <property type="evidence" value="ECO:0007669"/>
    <property type="project" value="UniProtKB-KW"/>
</dbReference>
<accession>A0A0P1FKE2</accession>
<dbReference type="InterPro" id="IPR018060">
    <property type="entry name" value="HTH_AraC"/>
</dbReference>
<dbReference type="EC" id="2.1.1.-" evidence="6"/>
<gene>
    <name evidence="6" type="primary">adaA</name>
    <name evidence="6" type="ORF">TG4357_03681</name>
</gene>
<evidence type="ECO:0000313" key="6">
    <source>
        <dbReference type="EMBL" id="CUH68588.1"/>
    </source>
</evidence>